<feature type="compositionally biased region" description="Low complexity" evidence="1">
    <location>
        <begin position="1"/>
        <end position="23"/>
    </location>
</feature>
<feature type="compositionally biased region" description="Low complexity" evidence="1">
    <location>
        <begin position="47"/>
        <end position="63"/>
    </location>
</feature>
<feature type="transmembrane region" description="Helical" evidence="2">
    <location>
        <begin position="180"/>
        <end position="202"/>
    </location>
</feature>
<dbReference type="EMBL" id="RZGZ01000001">
    <property type="protein sequence ID" value="RUR03369.1"/>
    <property type="molecule type" value="Genomic_DNA"/>
</dbReference>
<feature type="transmembrane region" description="Helical" evidence="2">
    <location>
        <begin position="214"/>
        <end position="235"/>
    </location>
</feature>
<dbReference type="OrthoDB" id="10015680at2"/>
<keyword evidence="4" id="KW-1185">Reference proteome</keyword>
<accession>A0A3S0X9Z5</accession>
<keyword evidence="2" id="KW-0472">Membrane</keyword>
<dbReference type="AlphaFoldDB" id="A0A3S0X9Z5"/>
<protein>
    <submittedName>
        <fullName evidence="3">Uncharacterized protein</fullName>
    </submittedName>
</protein>
<keyword evidence="2" id="KW-0812">Transmembrane</keyword>
<feature type="compositionally biased region" description="Low complexity" evidence="1">
    <location>
        <begin position="72"/>
        <end position="102"/>
    </location>
</feature>
<evidence type="ECO:0000313" key="3">
    <source>
        <dbReference type="EMBL" id="RUR03369.1"/>
    </source>
</evidence>
<dbReference type="RefSeq" id="WP_127046687.1">
    <property type="nucleotide sequence ID" value="NZ_RZGZ01000001.1"/>
</dbReference>
<reference evidence="3 4" key="1">
    <citation type="submission" date="2018-12" db="EMBL/GenBank/DDBJ databases">
        <authorList>
            <person name="Li F."/>
        </authorList>
    </citation>
    <scope>NUCLEOTIDE SEQUENCE [LARGE SCALE GENOMIC DNA]</scope>
    <source>
        <strain evidence="3 4">EGI 6500705</strain>
    </source>
</reference>
<evidence type="ECO:0000313" key="4">
    <source>
        <dbReference type="Proteomes" id="UP000274909"/>
    </source>
</evidence>
<feature type="transmembrane region" description="Helical" evidence="2">
    <location>
        <begin position="144"/>
        <end position="168"/>
    </location>
</feature>
<evidence type="ECO:0000256" key="2">
    <source>
        <dbReference type="SAM" id="Phobius"/>
    </source>
</evidence>
<name>A0A3S0X9Z5_9MICO</name>
<gene>
    <name evidence="3" type="ORF">ELQ94_02135</name>
</gene>
<feature type="region of interest" description="Disordered" evidence="1">
    <location>
        <begin position="1"/>
        <end position="102"/>
    </location>
</feature>
<evidence type="ECO:0000256" key="1">
    <source>
        <dbReference type="SAM" id="MobiDB-lite"/>
    </source>
</evidence>
<comment type="caution">
    <text evidence="3">The sequence shown here is derived from an EMBL/GenBank/DDBJ whole genome shotgun (WGS) entry which is preliminary data.</text>
</comment>
<feature type="transmembrane region" description="Helical" evidence="2">
    <location>
        <begin position="112"/>
        <end position="132"/>
    </location>
</feature>
<keyword evidence="2" id="KW-1133">Transmembrane helix</keyword>
<sequence>MTNEGNANQNPWPGQPQQPYGQPQNPPAPQQQPYGQPHPGQGGPSGQPGQVPNGQQPTGGSPYPSQPPAPQQPYGQQPNQQPPYGQNPNAPQYGAAGQYGAPKPKRSLREPLVGAIAVAAVAILFAILNLLGNLTYGLGIIGSSFGYALVPIVFAGLAFVASAFIVPIEPATTRPAFLRAALVAIGAGAVGLFLISLVFSAFSMNFLGSFINSALLGTVTSSIQYGAIFIAAILLDRMGRKTS</sequence>
<organism evidence="3 4">
    <name type="scientific">Labedella endophytica</name>
    <dbReference type="NCBI Taxonomy" id="1523160"/>
    <lineage>
        <taxon>Bacteria</taxon>
        <taxon>Bacillati</taxon>
        <taxon>Actinomycetota</taxon>
        <taxon>Actinomycetes</taxon>
        <taxon>Micrococcales</taxon>
        <taxon>Microbacteriaceae</taxon>
        <taxon>Labedella</taxon>
    </lineage>
</organism>
<proteinExistence type="predicted"/>
<dbReference type="Proteomes" id="UP000274909">
    <property type="component" value="Unassembled WGS sequence"/>
</dbReference>